<accession>A0A7H8QVH5</accession>
<dbReference type="Pfam" id="PF02852">
    <property type="entry name" value="Pyr_redox_dim"/>
    <property type="match status" value="1"/>
</dbReference>
<dbReference type="PANTHER" id="PTHR43429:SF1">
    <property type="entry name" value="NAD(P)H SULFUR OXIDOREDUCTASE (COA-DEPENDENT)"/>
    <property type="match status" value="1"/>
</dbReference>
<evidence type="ECO:0000313" key="8">
    <source>
        <dbReference type="EMBL" id="QKX57738.1"/>
    </source>
</evidence>
<dbReference type="EMBL" id="CP055900">
    <property type="protein sequence ID" value="QKX57738.1"/>
    <property type="molecule type" value="Genomic_DNA"/>
</dbReference>
<dbReference type="Gene3D" id="3.50.50.60">
    <property type="entry name" value="FAD/NAD(P)-binding domain"/>
    <property type="match status" value="2"/>
</dbReference>
<dbReference type="GO" id="GO:0016491">
    <property type="term" value="F:oxidoreductase activity"/>
    <property type="evidence" value="ECO:0007669"/>
    <property type="project" value="UniProtKB-KW"/>
</dbReference>
<feature type="domain" description="Rhodanese" evidence="7">
    <location>
        <begin position="470"/>
        <end position="557"/>
    </location>
</feature>
<dbReference type="SMART" id="SM00450">
    <property type="entry name" value="RHOD"/>
    <property type="match status" value="1"/>
</dbReference>
<sequence length="559" mass="60925">MPDIAPFRIVVVGGADSGITAAIRSRHLDEHASITVIEKGPYVSHANSGVPYALDGLIETDTALVVQTPAGLKARFNLEVHINTELVSIARAQHTIAVHSQDTKCIYDLTYDKLILAQGAEPARLDIEGTKDAQNIFTLRTQKDIQAIRSYALKNESKRATVIGGGFIGLKAVENLHRLGLHVDLVEMHDQVYHTVDKDIAYYLQTELLRNGVQVFLQTRPHKIMTIDAEDYSYIELNNGSILSTDLIITAVGLNPRVSIAQEAGLTVKRGVTVNSFMQTSDPDIYAVGDMIETEGGLGHIPGTLALGGPGSRQGRIAANHIYGKASGYSGYVGTSLCKVFNLTVAITGMSVDRLRGIGYKPQWVTVRIPDHEGYYPSSSQLTLRASFEPYTGRLLGAQAVGKSGVDKRIDVLSTAIQAGMSVFELEQLELSYAPRYGPAKDPVNVAGYVACNVLRGDVQLIHPDQLIGHIPEWQVVDVRSAENFSQGHVPSSRNIPIDTLRKSLASIHKRLPVLVYSRVGYHGYIAYRILKQLGYQVANLDGGWKLFVSGGYQTIITS</sequence>
<keyword evidence="3" id="KW-0285">Flavoprotein</keyword>
<dbReference type="PRINTS" id="PR00368">
    <property type="entry name" value="FADPNR"/>
</dbReference>
<dbReference type="AlphaFoldDB" id="A0A7H8QVH5"/>
<keyword evidence="4" id="KW-0274">FAD</keyword>
<name>A0A7H8QVH5_TALRU</name>
<dbReference type="Gene3D" id="3.40.250.10">
    <property type="entry name" value="Rhodanese-like domain"/>
    <property type="match status" value="1"/>
</dbReference>
<reference evidence="9" key="1">
    <citation type="submission" date="2020-06" db="EMBL/GenBank/DDBJ databases">
        <title>A chromosome-scale genome assembly of Talaromyces rugulosus W13939.</title>
        <authorList>
            <person name="Wang B."/>
            <person name="Guo L."/>
            <person name="Ye K."/>
            <person name="Wang L."/>
        </authorList>
    </citation>
    <scope>NUCLEOTIDE SEQUENCE [LARGE SCALE GENOMIC DNA]</scope>
    <source>
        <strain evidence="9">W13939</strain>
    </source>
</reference>
<dbReference type="Pfam" id="PF07992">
    <property type="entry name" value="Pyr_redox_2"/>
    <property type="match status" value="1"/>
</dbReference>
<keyword evidence="5" id="KW-0560">Oxidoreductase</keyword>
<dbReference type="InterPro" id="IPR023753">
    <property type="entry name" value="FAD/NAD-binding_dom"/>
</dbReference>
<dbReference type="InterPro" id="IPR004099">
    <property type="entry name" value="Pyr_nucl-diS_OxRdtase_dimer"/>
</dbReference>
<dbReference type="InterPro" id="IPR036873">
    <property type="entry name" value="Rhodanese-like_dom_sf"/>
</dbReference>
<proteinExistence type="inferred from homology"/>
<dbReference type="Proteomes" id="UP000509510">
    <property type="component" value="Chromosome III"/>
</dbReference>
<comment type="similarity">
    <text evidence="2">Belongs to the class-III pyridine nucleotide-disulfide oxidoreductase family.</text>
</comment>
<protein>
    <recommendedName>
        <fullName evidence="7">Rhodanese domain-containing protein</fullName>
    </recommendedName>
</protein>
<evidence type="ECO:0000256" key="1">
    <source>
        <dbReference type="ARBA" id="ARBA00001974"/>
    </source>
</evidence>
<dbReference type="InterPro" id="IPR050260">
    <property type="entry name" value="FAD-bd_OxRdtase"/>
</dbReference>
<evidence type="ECO:0000256" key="5">
    <source>
        <dbReference type="ARBA" id="ARBA00023002"/>
    </source>
</evidence>
<keyword evidence="6" id="KW-0676">Redox-active center</keyword>
<dbReference type="InterPro" id="IPR016156">
    <property type="entry name" value="FAD/NAD-linked_Rdtase_dimer_sf"/>
</dbReference>
<dbReference type="Pfam" id="PF00581">
    <property type="entry name" value="Rhodanese"/>
    <property type="match status" value="1"/>
</dbReference>
<dbReference type="OrthoDB" id="361797at2759"/>
<evidence type="ECO:0000256" key="4">
    <source>
        <dbReference type="ARBA" id="ARBA00022827"/>
    </source>
</evidence>
<evidence type="ECO:0000313" key="9">
    <source>
        <dbReference type="Proteomes" id="UP000509510"/>
    </source>
</evidence>
<evidence type="ECO:0000256" key="2">
    <source>
        <dbReference type="ARBA" id="ARBA00009130"/>
    </source>
</evidence>
<dbReference type="PANTHER" id="PTHR43429">
    <property type="entry name" value="PYRIDINE NUCLEOTIDE-DISULFIDE OXIDOREDUCTASE DOMAIN-CONTAINING"/>
    <property type="match status" value="1"/>
</dbReference>
<dbReference type="InterPro" id="IPR001763">
    <property type="entry name" value="Rhodanese-like_dom"/>
</dbReference>
<dbReference type="SUPFAM" id="SSF55424">
    <property type="entry name" value="FAD/NAD-linked reductases, dimerisation (C-terminal) domain"/>
    <property type="match status" value="1"/>
</dbReference>
<dbReference type="PROSITE" id="PS50206">
    <property type="entry name" value="RHODANESE_3"/>
    <property type="match status" value="1"/>
</dbReference>
<keyword evidence="9" id="KW-1185">Reference proteome</keyword>
<dbReference type="GeneID" id="55992356"/>
<dbReference type="KEGG" id="trg:TRUGW13939_04858"/>
<dbReference type="SUPFAM" id="SSF51905">
    <property type="entry name" value="FAD/NAD(P)-binding domain"/>
    <property type="match status" value="1"/>
</dbReference>
<evidence type="ECO:0000256" key="3">
    <source>
        <dbReference type="ARBA" id="ARBA00022630"/>
    </source>
</evidence>
<dbReference type="InterPro" id="IPR036188">
    <property type="entry name" value="FAD/NAD-bd_sf"/>
</dbReference>
<dbReference type="RefSeq" id="XP_035343916.1">
    <property type="nucleotide sequence ID" value="XM_035488023.1"/>
</dbReference>
<organism evidence="8 9">
    <name type="scientific">Talaromyces rugulosus</name>
    <name type="common">Penicillium rugulosum</name>
    <dbReference type="NCBI Taxonomy" id="121627"/>
    <lineage>
        <taxon>Eukaryota</taxon>
        <taxon>Fungi</taxon>
        <taxon>Dikarya</taxon>
        <taxon>Ascomycota</taxon>
        <taxon>Pezizomycotina</taxon>
        <taxon>Eurotiomycetes</taxon>
        <taxon>Eurotiomycetidae</taxon>
        <taxon>Eurotiales</taxon>
        <taxon>Trichocomaceae</taxon>
        <taxon>Talaromyces</taxon>
        <taxon>Talaromyces sect. Islandici</taxon>
    </lineage>
</organism>
<evidence type="ECO:0000259" key="7">
    <source>
        <dbReference type="PROSITE" id="PS50206"/>
    </source>
</evidence>
<dbReference type="PRINTS" id="PR00411">
    <property type="entry name" value="PNDRDTASEI"/>
</dbReference>
<gene>
    <name evidence="8" type="ORF">TRUGW13939_04858</name>
</gene>
<dbReference type="SUPFAM" id="SSF52821">
    <property type="entry name" value="Rhodanese/Cell cycle control phosphatase"/>
    <property type="match status" value="1"/>
</dbReference>
<evidence type="ECO:0000256" key="6">
    <source>
        <dbReference type="ARBA" id="ARBA00023284"/>
    </source>
</evidence>
<comment type="cofactor">
    <cofactor evidence="1">
        <name>FAD</name>
        <dbReference type="ChEBI" id="CHEBI:57692"/>
    </cofactor>
</comment>